<evidence type="ECO:0000313" key="3">
    <source>
        <dbReference type="RefSeq" id="XP_027344501.1"/>
    </source>
</evidence>
<organism evidence="2 3">
    <name type="scientific">Abrus precatorius</name>
    <name type="common">Indian licorice</name>
    <name type="synonym">Glycine abrus</name>
    <dbReference type="NCBI Taxonomy" id="3816"/>
    <lineage>
        <taxon>Eukaryota</taxon>
        <taxon>Viridiplantae</taxon>
        <taxon>Streptophyta</taxon>
        <taxon>Embryophyta</taxon>
        <taxon>Tracheophyta</taxon>
        <taxon>Spermatophyta</taxon>
        <taxon>Magnoliopsida</taxon>
        <taxon>eudicotyledons</taxon>
        <taxon>Gunneridae</taxon>
        <taxon>Pentapetalae</taxon>
        <taxon>rosids</taxon>
        <taxon>fabids</taxon>
        <taxon>Fabales</taxon>
        <taxon>Fabaceae</taxon>
        <taxon>Papilionoideae</taxon>
        <taxon>50 kb inversion clade</taxon>
        <taxon>NPAAA clade</taxon>
        <taxon>indigoferoid/millettioid clade</taxon>
        <taxon>Abreae</taxon>
        <taxon>Abrus</taxon>
    </lineage>
</organism>
<dbReference type="PANTHER" id="PTHR35686">
    <property type="entry name" value="KINETOCHORE PROTEIN"/>
    <property type="match status" value="1"/>
</dbReference>
<keyword evidence="2" id="KW-1185">Reference proteome</keyword>
<accession>A0A8B8KL38</accession>
<name>A0A8B8KL38_ABRPR</name>
<dbReference type="RefSeq" id="XP_027344501.1">
    <property type="nucleotide sequence ID" value="XM_027488700.1"/>
</dbReference>
<dbReference type="KEGG" id="aprc:113857017"/>
<dbReference type="OrthoDB" id="1914453at2759"/>
<dbReference type="GeneID" id="113857017"/>
<gene>
    <name evidence="3" type="primary">LOC113857017</name>
</gene>
<reference evidence="3" key="2">
    <citation type="submission" date="2025-08" db="UniProtKB">
        <authorList>
            <consortium name="RefSeq"/>
        </authorList>
    </citation>
    <scope>IDENTIFICATION</scope>
    <source>
        <tissue evidence="3">Young leaves</tissue>
    </source>
</reference>
<dbReference type="PANTHER" id="PTHR35686:SF1">
    <property type="entry name" value="KINETOCHORE PROTEIN"/>
    <property type="match status" value="1"/>
</dbReference>
<dbReference type="AlphaFoldDB" id="A0A8B8KL38"/>
<evidence type="ECO:0000313" key="2">
    <source>
        <dbReference type="Proteomes" id="UP000694853"/>
    </source>
</evidence>
<feature type="region of interest" description="Disordered" evidence="1">
    <location>
        <begin position="1"/>
        <end position="101"/>
    </location>
</feature>
<reference evidence="2" key="1">
    <citation type="journal article" date="2019" name="Toxins">
        <title>Detection of Abrin-Like and Prepropulchellin-Like Toxin Genes and Transcripts Using Whole Genome Sequencing and Full-Length Transcript Sequencing of Abrus precatorius.</title>
        <authorList>
            <person name="Hovde B.T."/>
            <person name="Daligault H.E."/>
            <person name="Hanschen E.R."/>
            <person name="Kunde Y.A."/>
            <person name="Johnson M.B."/>
            <person name="Starkenburg S.R."/>
            <person name="Johnson S.L."/>
        </authorList>
    </citation>
    <scope>NUCLEOTIDE SEQUENCE [LARGE SCALE GENOMIC DNA]</scope>
</reference>
<feature type="region of interest" description="Disordered" evidence="1">
    <location>
        <begin position="194"/>
        <end position="230"/>
    </location>
</feature>
<feature type="compositionally biased region" description="Low complexity" evidence="1">
    <location>
        <begin position="66"/>
        <end position="82"/>
    </location>
</feature>
<sequence>MPNFEEGNFSDVSGDVVANSTDEEINSADEAKTVLSTRQFPSYGPQCIRNEQVSDTRRNSEALLRSKGSASYSASHSTCSKTNTSGIRSTSKPRFSLPSVSHKCEHIDPSVTNIESLPESMKAVDPIDSKNLDGNYLDNDDGGMEIMSDTESAETEPLAAGFNLPSVADLFDNLLDKTDLRLPHDCEGRGKKVQLFQKSGRSHLQDTVADSEDSPEPVDSGSSSDNEVNDQHIITAFPRKKMQTMVERFDEALGTSAVIAEGIHVGALNSLRAGFFGKLEQVMQKEKERDVYFWTNLQAGARPDSELGCIDVKIISRSMNGKLTVCHCSFAKSTENVVLQDYSEGMGIGDSESGKKTIIFSSRVCNTANLEVGNLIRVHPPWKEVQVGNDNIILCTYFSEILSPV</sequence>
<evidence type="ECO:0000256" key="1">
    <source>
        <dbReference type="SAM" id="MobiDB-lite"/>
    </source>
</evidence>
<dbReference type="Proteomes" id="UP000694853">
    <property type="component" value="Unplaced"/>
</dbReference>
<protein>
    <submittedName>
        <fullName evidence="3">Uncharacterized protein LOC113857017</fullName>
    </submittedName>
</protein>
<feature type="compositionally biased region" description="Polar residues" evidence="1">
    <location>
        <begin position="83"/>
        <end position="93"/>
    </location>
</feature>
<proteinExistence type="predicted"/>